<sequence length="159" mass="18070">MLLSMSFLDLISANQMAISKLKDSRILSVLKGCDGLIRDSIRLPKKSITTMGVDPDDKIFKMASSVRDLKKWTSNASQNMDRCLNALENDHEGLKIGKLEFLKLKMKILNARDYLENSSVILAKMDTILGMFNQAIFIDYYFLLGRLRYDVESKIQPGN</sequence>
<accession>A0ABD2Z486</accession>
<gene>
    <name evidence="1" type="ORF">ACH5RR_025919</name>
</gene>
<name>A0ABD2Z486_9GENT</name>
<proteinExistence type="predicted"/>
<dbReference type="Gene3D" id="1.20.140.40">
    <property type="entry name" value="Invertase/pectin methylesterase inhibitor family protein"/>
    <property type="match status" value="1"/>
</dbReference>
<dbReference type="Proteomes" id="UP001630127">
    <property type="component" value="Unassembled WGS sequence"/>
</dbReference>
<keyword evidence="2" id="KW-1185">Reference proteome</keyword>
<reference evidence="1 2" key="1">
    <citation type="submission" date="2024-11" db="EMBL/GenBank/DDBJ databases">
        <title>A near-complete genome assembly of Cinchona calisaya.</title>
        <authorList>
            <person name="Lian D.C."/>
            <person name="Zhao X.W."/>
            <person name="Wei L."/>
        </authorList>
    </citation>
    <scope>NUCLEOTIDE SEQUENCE [LARGE SCALE GENOMIC DNA]</scope>
    <source>
        <tissue evidence="1">Nenye</tissue>
    </source>
</reference>
<protein>
    <submittedName>
        <fullName evidence="1">Uncharacterized protein</fullName>
    </submittedName>
</protein>
<dbReference type="EMBL" id="JBJUIK010000011">
    <property type="protein sequence ID" value="KAL3513202.1"/>
    <property type="molecule type" value="Genomic_DNA"/>
</dbReference>
<dbReference type="AlphaFoldDB" id="A0ABD2Z486"/>
<comment type="caution">
    <text evidence="1">The sequence shown here is derived from an EMBL/GenBank/DDBJ whole genome shotgun (WGS) entry which is preliminary data.</text>
</comment>
<evidence type="ECO:0000313" key="1">
    <source>
        <dbReference type="EMBL" id="KAL3513202.1"/>
    </source>
</evidence>
<organism evidence="1 2">
    <name type="scientific">Cinchona calisaya</name>
    <dbReference type="NCBI Taxonomy" id="153742"/>
    <lineage>
        <taxon>Eukaryota</taxon>
        <taxon>Viridiplantae</taxon>
        <taxon>Streptophyta</taxon>
        <taxon>Embryophyta</taxon>
        <taxon>Tracheophyta</taxon>
        <taxon>Spermatophyta</taxon>
        <taxon>Magnoliopsida</taxon>
        <taxon>eudicotyledons</taxon>
        <taxon>Gunneridae</taxon>
        <taxon>Pentapetalae</taxon>
        <taxon>asterids</taxon>
        <taxon>lamiids</taxon>
        <taxon>Gentianales</taxon>
        <taxon>Rubiaceae</taxon>
        <taxon>Cinchonoideae</taxon>
        <taxon>Cinchoneae</taxon>
        <taxon>Cinchona</taxon>
    </lineage>
</organism>
<evidence type="ECO:0000313" key="2">
    <source>
        <dbReference type="Proteomes" id="UP001630127"/>
    </source>
</evidence>
<dbReference type="SUPFAM" id="SSF101148">
    <property type="entry name" value="Plant invertase/pectin methylesterase inhibitor"/>
    <property type="match status" value="1"/>
</dbReference>
<dbReference type="InterPro" id="IPR035513">
    <property type="entry name" value="Invertase/methylesterase_inhib"/>
</dbReference>